<dbReference type="PROSITE" id="PS50045">
    <property type="entry name" value="SIGMA54_INTERACT_4"/>
    <property type="match status" value="1"/>
</dbReference>
<keyword evidence="8" id="KW-1185">Reference proteome</keyword>
<organism evidence="7 8">
    <name type="scientific">Tatumella terrea</name>
    <dbReference type="NCBI Taxonomy" id="419007"/>
    <lineage>
        <taxon>Bacteria</taxon>
        <taxon>Pseudomonadati</taxon>
        <taxon>Pseudomonadota</taxon>
        <taxon>Gammaproteobacteria</taxon>
        <taxon>Enterobacterales</taxon>
        <taxon>Erwiniaceae</taxon>
        <taxon>Tatumella</taxon>
    </lineage>
</organism>
<dbReference type="SMART" id="SM00382">
    <property type="entry name" value="AAA"/>
    <property type="match status" value="1"/>
</dbReference>
<dbReference type="RefSeq" id="WP_385946480.1">
    <property type="nucleotide sequence ID" value="NZ_JBHSUB010000005.1"/>
</dbReference>
<proteinExistence type="predicted"/>
<dbReference type="InterPro" id="IPR001638">
    <property type="entry name" value="Solute-binding_3/MltF_N"/>
</dbReference>
<keyword evidence="5" id="KW-0804">Transcription</keyword>
<keyword evidence="1" id="KW-0547">Nucleotide-binding</keyword>
<dbReference type="CDD" id="cd00009">
    <property type="entry name" value="AAA"/>
    <property type="match status" value="1"/>
</dbReference>
<keyword evidence="2" id="KW-0067">ATP-binding</keyword>
<dbReference type="InterPro" id="IPR003593">
    <property type="entry name" value="AAA+_ATPase"/>
</dbReference>
<reference evidence="8" key="1">
    <citation type="journal article" date="2019" name="Int. J. Syst. Evol. Microbiol.">
        <title>The Global Catalogue of Microorganisms (GCM) 10K type strain sequencing project: providing services to taxonomists for standard genome sequencing and annotation.</title>
        <authorList>
            <consortium name="The Broad Institute Genomics Platform"/>
            <consortium name="The Broad Institute Genome Sequencing Center for Infectious Disease"/>
            <person name="Wu L."/>
            <person name="Ma J."/>
        </authorList>
    </citation>
    <scope>NUCLEOTIDE SEQUENCE [LARGE SCALE GENOMIC DNA]</scope>
    <source>
        <strain evidence="8">CGMCC 1.18518</strain>
    </source>
</reference>
<evidence type="ECO:0000259" key="6">
    <source>
        <dbReference type="PROSITE" id="PS50045"/>
    </source>
</evidence>
<dbReference type="PANTHER" id="PTHR32071">
    <property type="entry name" value="TRANSCRIPTIONAL REGULATORY PROTEIN"/>
    <property type="match status" value="1"/>
</dbReference>
<dbReference type="Gene3D" id="3.40.50.300">
    <property type="entry name" value="P-loop containing nucleotide triphosphate hydrolases"/>
    <property type="match status" value="1"/>
</dbReference>
<dbReference type="InterPro" id="IPR025943">
    <property type="entry name" value="Sigma_54_int_dom_ATP-bd_2"/>
</dbReference>
<evidence type="ECO:0000256" key="4">
    <source>
        <dbReference type="ARBA" id="ARBA00023125"/>
    </source>
</evidence>
<evidence type="ECO:0000256" key="1">
    <source>
        <dbReference type="ARBA" id="ARBA00022741"/>
    </source>
</evidence>
<dbReference type="Proteomes" id="UP001596230">
    <property type="component" value="Unassembled WGS sequence"/>
</dbReference>
<evidence type="ECO:0000313" key="7">
    <source>
        <dbReference type="EMBL" id="MFC6377218.1"/>
    </source>
</evidence>
<dbReference type="EMBL" id="JBHSUB010000005">
    <property type="protein sequence ID" value="MFC6377218.1"/>
    <property type="molecule type" value="Genomic_DNA"/>
</dbReference>
<sequence>MNADITELKDPASLALKHLLDRLAPSAATVLITGETGTGKESVSRYLHQHSPRRNGPFLAVNCGALSENLAESQLFGHEKGAFTGAARRHIGWFEAAEGGTLLLDEIGELSLPMQVRLLRVLQEREITRLGSHRPVKVDVRVIGATHVDLLQAIEQRRFREDLYYRLNVATVSLLPLRERPQDIPVLARHFIEKYRPATEEVTLSDPALRRLLQHPWPGNIRELENTLQRLLLLAPGPVITADHLPLAVTPPAGQCEDHTALGQQVAAYLQRGEPDIYQRVTDTLVRQALLQCENNQSRAAALLGISRHTLRTHLARLGVIKARRVPAVSLPPSAGEQVIRIGYQRFGNLAVLKARRAAEQDAAFRQGIRLCWQEFPAGPQMLLALSQGKIDLGSTGEVPPLFAQAGDDQAVYLGFQPASPQSAALLVPAASPVVSIAGLRGKRIALNKGSNVHYLLLRLLEDAGLSPEDVEMIDQPPGNPLSAGDQQVADAWMMWDPMLSAAEASRQYRVIADGTGRVNNHHFYLASRAFIARSGGLLPDILRILRENGAWTDQHPQQAAALLAREYGMALPDLWQALSRCRHTITGMTPPVIHQQQMIADRFYALGMLSRPVRIRSAVWSAGNRIS</sequence>
<feature type="domain" description="Sigma-54 factor interaction" evidence="6">
    <location>
        <begin position="9"/>
        <end position="233"/>
    </location>
</feature>
<evidence type="ECO:0000256" key="3">
    <source>
        <dbReference type="ARBA" id="ARBA00023015"/>
    </source>
</evidence>
<dbReference type="PROSITE" id="PS00675">
    <property type="entry name" value="SIGMA54_INTERACT_1"/>
    <property type="match status" value="1"/>
</dbReference>
<keyword evidence="3" id="KW-0805">Transcription regulation</keyword>
<dbReference type="SMART" id="SM00062">
    <property type="entry name" value="PBPb"/>
    <property type="match status" value="1"/>
</dbReference>
<gene>
    <name evidence="7" type="ORF">ACFP9W_03765</name>
</gene>
<dbReference type="PROSITE" id="PS00688">
    <property type="entry name" value="SIGMA54_INTERACT_3"/>
    <property type="match status" value="1"/>
</dbReference>
<dbReference type="PRINTS" id="PR01590">
    <property type="entry name" value="HTHFIS"/>
</dbReference>
<dbReference type="Gene3D" id="1.10.10.60">
    <property type="entry name" value="Homeodomain-like"/>
    <property type="match status" value="1"/>
</dbReference>
<comment type="caution">
    <text evidence="7">The sequence shown here is derived from an EMBL/GenBank/DDBJ whole genome shotgun (WGS) entry which is preliminary data.</text>
</comment>
<dbReference type="Pfam" id="PF02954">
    <property type="entry name" value="HTH_8"/>
    <property type="match status" value="1"/>
</dbReference>
<dbReference type="InterPro" id="IPR027417">
    <property type="entry name" value="P-loop_NTPase"/>
</dbReference>
<evidence type="ECO:0000256" key="2">
    <source>
        <dbReference type="ARBA" id="ARBA00022840"/>
    </source>
</evidence>
<dbReference type="InterPro" id="IPR002197">
    <property type="entry name" value="HTH_Fis"/>
</dbReference>
<keyword evidence="4" id="KW-0238">DNA-binding</keyword>
<dbReference type="Gene3D" id="3.40.190.10">
    <property type="entry name" value="Periplasmic binding protein-like II"/>
    <property type="match status" value="2"/>
</dbReference>
<dbReference type="InterPro" id="IPR058031">
    <property type="entry name" value="AAA_lid_NorR"/>
</dbReference>
<dbReference type="InterPro" id="IPR009057">
    <property type="entry name" value="Homeodomain-like_sf"/>
</dbReference>
<dbReference type="Gene3D" id="1.10.8.60">
    <property type="match status" value="1"/>
</dbReference>
<dbReference type="InterPro" id="IPR002078">
    <property type="entry name" value="Sigma_54_int"/>
</dbReference>
<dbReference type="PROSITE" id="PS00676">
    <property type="entry name" value="SIGMA54_INTERACT_2"/>
    <property type="match status" value="1"/>
</dbReference>
<dbReference type="InterPro" id="IPR015168">
    <property type="entry name" value="SsuA/THI5"/>
</dbReference>
<evidence type="ECO:0000256" key="5">
    <source>
        <dbReference type="ARBA" id="ARBA00023163"/>
    </source>
</evidence>
<evidence type="ECO:0000313" key="8">
    <source>
        <dbReference type="Proteomes" id="UP001596230"/>
    </source>
</evidence>
<dbReference type="InterPro" id="IPR025944">
    <property type="entry name" value="Sigma_54_int_dom_CS"/>
</dbReference>
<dbReference type="SUPFAM" id="SSF46689">
    <property type="entry name" value="Homeodomain-like"/>
    <property type="match status" value="1"/>
</dbReference>
<protein>
    <submittedName>
        <fullName evidence="7">Sigma 54-interacting transcriptional regulator</fullName>
    </submittedName>
</protein>
<dbReference type="InterPro" id="IPR025662">
    <property type="entry name" value="Sigma_54_int_dom_ATP-bd_1"/>
</dbReference>
<dbReference type="PANTHER" id="PTHR32071:SF21">
    <property type="entry name" value="TRANSCRIPTIONAL REGULATORY PROTEIN FLGR"/>
    <property type="match status" value="1"/>
</dbReference>
<dbReference type="Pfam" id="PF09084">
    <property type="entry name" value="NMT1"/>
    <property type="match status" value="1"/>
</dbReference>
<dbReference type="Pfam" id="PF25601">
    <property type="entry name" value="AAA_lid_14"/>
    <property type="match status" value="1"/>
</dbReference>
<name>A0ABW1VVA2_9GAMM</name>
<dbReference type="Pfam" id="PF00158">
    <property type="entry name" value="Sigma54_activat"/>
    <property type="match status" value="1"/>
</dbReference>
<dbReference type="SUPFAM" id="SSF52540">
    <property type="entry name" value="P-loop containing nucleoside triphosphate hydrolases"/>
    <property type="match status" value="1"/>
</dbReference>
<accession>A0ABW1VVA2</accession>
<dbReference type="SUPFAM" id="SSF53850">
    <property type="entry name" value="Periplasmic binding protein-like II"/>
    <property type="match status" value="1"/>
</dbReference>